<dbReference type="eggNOG" id="COG2202">
    <property type="taxonomic scope" value="Bacteria"/>
</dbReference>
<protein>
    <recommendedName>
        <fullName evidence="2">histidine kinase</fullName>
        <ecNumber evidence="2">2.7.13.3</ecNumber>
    </recommendedName>
</protein>
<dbReference type="CDD" id="cd00130">
    <property type="entry name" value="PAS"/>
    <property type="match status" value="1"/>
</dbReference>
<dbReference type="EMBL" id="CP002432">
    <property type="protein sequence ID" value="ADU67245.1"/>
    <property type="molecule type" value="Genomic_DNA"/>
</dbReference>
<dbReference type="Proteomes" id="UP000002572">
    <property type="component" value="Chromosome"/>
</dbReference>
<keyword evidence="8" id="KW-0902">Two-component regulatory system</keyword>
<organism evidence="14 15">
    <name type="scientific">Desulfurispirillum indicum (strain ATCC BAA-1389 / DSM 22839 / S5)</name>
    <dbReference type="NCBI Taxonomy" id="653733"/>
    <lineage>
        <taxon>Bacteria</taxon>
        <taxon>Pseudomonadati</taxon>
        <taxon>Chrysiogenota</taxon>
        <taxon>Chrysiogenia</taxon>
        <taxon>Chrysiogenales</taxon>
        <taxon>Chrysiogenaceae</taxon>
        <taxon>Desulfurispirillum</taxon>
    </lineage>
</organism>
<dbReference type="SUPFAM" id="SSF47384">
    <property type="entry name" value="Homodimeric domain of signal transducing histidine kinase"/>
    <property type="match status" value="1"/>
</dbReference>
<dbReference type="SUPFAM" id="SSF55785">
    <property type="entry name" value="PYP-like sensor domain (PAS domain)"/>
    <property type="match status" value="1"/>
</dbReference>
<feature type="coiled-coil region" evidence="9">
    <location>
        <begin position="583"/>
        <end position="617"/>
    </location>
</feature>
<keyword evidence="5" id="KW-0547">Nucleotide-binding</keyword>
<gene>
    <name evidence="14" type="ordered locus">Selin_2533</name>
</gene>
<keyword evidence="10" id="KW-0472">Membrane</keyword>
<dbReference type="InterPro" id="IPR035965">
    <property type="entry name" value="PAS-like_dom_sf"/>
</dbReference>
<feature type="domain" description="PAC" evidence="13">
    <location>
        <begin position="367"/>
        <end position="419"/>
    </location>
</feature>
<dbReference type="PROSITE" id="PS50113">
    <property type="entry name" value="PAC"/>
    <property type="match status" value="1"/>
</dbReference>
<dbReference type="InterPro" id="IPR000014">
    <property type="entry name" value="PAS"/>
</dbReference>
<keyword evidence="10" id="KW-1133">Transmembrane helix</keyword>
<dbReference type="RefSeq" id="WP_013507114.1">
    <property type="nucleotide sequence ID" value="NC_014836.1"/>
</dbReference>
<evidence type="ECO:0000256" key="5">
    <source>
        <dbReference type="ARBA" id="ARBA00022741"/>
    </source>
</evidence>
<feature type="domain" description="PAS" evidence="12">
    <location>
        <begin position="299"/>
        <end position="364"/>
    </location>
</feature>
<evidence type="ECO:0000259" key="11">
    <source>
        <dbReference type="PROSITE" id="PS50109"/>
    </source>
</evidence>
<dbReference type="InterPro" id="IPR003018">
    <property type="entry name" value="GAF"/>
</dbReference>
<dbReference type="eggNOG" id="COG4191">
    <property type="taxonomic scope" value="Bacteria"/>
</dbReference>
<dbReference type="HOGENOM" id="CLU_329759_0_0_0"/>
<dbReference type="Pfam" id="PF05228">
    <property type="entry name" value="CHASE4"/>
    <property type="match status" value="1"/>
</dbReference>
<dbReference type="InterPro" id="IPR000700">
    <property type="entry name" value="PAS-assoc_C"/>
</dbReference>
<dbReference type="eggNOG" id="COG2203">
    <property type="taxonomic scope" value="Bacteria"/>
</dbReference>
<dbReference type="PRINTS" id="PR00344">
    <property type="entry name" value="BCTRLSENSOR"/>
</dbReference>
<evidence type="ECO:0000259" key="13">
    <source>
        <dbReference type="PROSITE" id="PS50113"/>
    </source>
</evidence>
<evidence type="ECO:0000256" key="4">
    <source>
        <dbReference type="ARBA" id="ARBA00022679"/>
    </source>
</evidence>
<dbReference type="NCBIfam" id="TIGR00229">
    <property type="entry name" value="sensory_box"/>
    <property type="match status" value="1"/>
</dbReference>
<dbReference type="InterPro" id="IPR005467">
    <property type="entry name" value="His_kinase_dom"/>
</dbReference>
<accession>E6W5W0</accession>
<dbReference type="InterPro" id="IPR036890">
    <property type="entry name" value="HATPase_C_sf"/>
</dbReference>
<evidence type="ECO:0000313" key="14">
    <source>
        <dbReference type="EMBL" id="ADU67245.1"/>
    </source>
</evidence>
<dbReference type="CDD" id="cd00082">
    <property type="entry name" value="HisKA"/>
    <property type="match status" value="1"/>
</dbReference>
<dbReference type="SMART" id="SM00086">
    <property type="entry name" value="PAC"/>
    <property type="match status" value="1"/>
</dbReference>
<feature type="transmembrane region" description="Helical" evidence="10">
    <location>
        <begin position="17"/>
        <end position="39"/>
    </location>
</feature>
<dbReference type="SMART" id="SM00091">
    <property type="entry name" value="PAS"/>
    <property type="match status" value="1"/>
</dbReference>
<keyword evidence="4" id="KW-0808">Transferase</keyword>
<dbReference type="PANTHER" id="PTHR43065">
    <property type="entry name" value="SENSOR HISTIDINE KINASE"/>
    <property type="match status" value="1"/>
</dbReference>
<dbReference type="InterPro" id="IPR003661">
    <property type="entry name" value="HisK_dim/P_dom"/>
</dbReference>
<keyword evidence="9" id="KW-0175">Coiled coil</keyword>
<sequence>MTHTSLLNIRQIRRRSILLILVLILALAMLIAGFMFVGVRHQDRLILESGRAMVENALEISLQRLREIALDYAVWSEACDALAHSPDIAWADENIGQWLVSGFGISGSLVLDQNGRVTYAYLDGGRQTLEQDDLAEQILRLHERIRDSHGHEPRALSGYVQMNGEVYAAVAAPVVPTNWDEYSVPDWPPTTLLLLQRVLDNEALHAVARSLRLHDFAIVHHDHRTERLVAVPLWDNDGELLGLLRWQARTPGVALFRQAILPGMLGFAAIVGLFLLLLQRMLGTISALHERESALGLNRHALDSISQGVLISDAQQKITYVNDAFSRITGWQRADILGQTLHLLRGVHTSPAMEQEIQSAFDRGDAFAGEVLHYRSDGMPFWNELTITPVCDARNQLCQFISTHHDITERKRTEEALARRLRYEKSIAGLSNVLLTSRQEDPLPRALEHLLEAARVDRVYIFQNSLVEGAGLCASQTHEVCLPGVASELHNPLLQNIPYSEGLEGLRQQLVRGEIIYGIVKDFPPPAREILEAQGIVSILILPLFVGGHWSGFIGFDDVSQPRTWDVNDTRLLQTSAELIGVYMEQRQSQETLEKMNQMLEQRVEEEVQHRRQSEQAMLQQSRTAAMGEMVSAIAHHWRQPLGAIALQVEFLQQLCREAGIDDMDEVEAITRQVIARVQELSTTIDNLYGFSQRHEAARTVDIRGQVQIVIDMLRPQFRAHEIEIHFSCSEPQQGTRDVLASIYPAAFKQSIFNLMINARDAILVKRNRLEEESHRGGAEDRVDIFIDTSADHIRIVIEDSGTGIDESIVGRIFDPFFTTREVTRGEGLISGTGTGLYMAKLAIEGQMGGWISASNTDHGARFEVSLPRA</sequence>
<dbReference type="SUPFAM" id="SSF55874">
    <property type="entry name" value="ATPase domain of HSP90 chaperone/DNA topoisomerase II/histidine kinase"/>
    <property type="match status" value="1"/>
</dbReference>
<dbReference type="InterPro" id="IPR036097">
    <property type="entry name" value="HisK_dim/P_sf"/>
</dbReference>
<keyword evidence="6" id="KW-0418">Kinase</keyword>
<evidence type="ECO:0000256" key="2">
    <source>
        <dbReference type="ARBA" id="ARBA00012438"/>
    </source>
</evidence>
<comment type="catalytic activity">
    <reaction evidence="1">
        <text>ATP + protein L-histidine = ADP + protein N-phospho-L-histidine.</text>
        <dbReference type="EC" id="2.7.13.3"/>
    </reaction>
</comment>
<keyword evidence="15" id="KW-1185">Reference proteome</keyword>
<dbReference type="SMART" id="SM00387">
    <property type="entry name" value="HATPase_c"/>
    <property type="match status" value="1"/>
</dbReference>
<dbReference type="Pfam" id="PF01590">
    <property type="entry name" value="GAF"/>
    <property type="match status" value="1"/>
</dbReference>
<evidence type="ECO:0000256" key="1">
    <source>
        <dbReference type="ARBA" id="ARBA00000085"/>
    </source>
</evidence>
<keyword evidence="3" id="KW-0597">Phosphoprotein</keyword>
<dbReference type="SUPFAM" id="SSF55781">
    <property type="entry name" value="GAF domain-like"/>
    <property type="match status" value="1"/>
</dbReference>
<evidence type="ECO:0000256" key="8">
    <source>
        <dbReference type="ARBA" id="ARBA00023012"/>
    </source>
</evidence>
<name>E6W5W0_DESIS</name>
<proteinExistence type="predicted"/>
<dbReference type="Gene3D" id="1.10.287.130">
    <property type="match status" value="1"/>
</dbReference>
<keyword evidence="7" id="KW-0067">ATP-binding</keyword>
<dbReference type="Gene3D" id="3.30.450.40">
    <property type="match status" value="1"/>
</dbReference>
<evidence type="ECO:0000259" key="12">
    <source>
        <dbReference type="PROSITE" id="PS50112"/>
    </source>
</evidence>
<dbReference type="EC" id="2.7.13.3" evidence="2"/>
<dbReference type="InterPro" id="IPR001610">
    <property type="entry name" value="PAC"/>
</dbReference>
<dbReference type="PROSITE" id="PS50109">
    <property type="entry name" value="HIS_KIN"/>
    <property type="match status" value="1"/>
</dbReference>
<dbReference type="Gene3D" id="3.30.450.20">
    <property type="entry name" value="PAS domain"/>
    <property type="match status" value="1"/>
</dbReference>
<dbReference type="GO" id="GO:0000155">
    <property type="term" value="F:phosphorelay sensor kinase activity"/>
    <property type="evidence" value="ECO:0007669"/>
    <property type="project" value="InterPro"/>
</dbReference>
<dbReference type="InterPro" id="IPR029016">
    <property type="entry name" value="GAF-like_dom_sf"/>
</dbReference>
<evidence type="ECO:0000256" key="9">
    <source>
        <dbReference type="SAM" id="Coils"/>
    </source>
</evidence>
<dbReference type="Gene3D" id="3.30.565.10">
    <property type="entry name" value="Histidine kinase-like ATPase, C-terminal domain"/>
    <property type="match status" value="1"/>
</dbReference>
<dbReference type="InParanoid" id="E6W5W0"/>
<dbReference type="Pfam" id="PF13426">
    <property type="entry name" value="PAS_9"/>
    <property type="match status" value="1"/>
</dbReference>
<evidence type="ECO:0000256" key="3">
    <source>
        <dbReference type="ARBA" id="ARBA00022553"/>
    </source>
</evidence>
<dbReference type="AlphaFoldDB" id="E6W5W0"/>
<dbReference type="InterPro" id="IPR007892">
    <property type="entry name" value="CHASE4"/>
</dbReference>
<evidence type="ECO:0000256" key="10">
    <source>
        <dbReference type="SAM" id="Phobius"/>
    </source>
</evidence>
<evidence type="ECO:0000313" key="15">
    <source>
        <dbReference type="Proteomes" id="UP000002572"/>
    </source>
</evidence>
<dbReference type="PROSITE" id="PS50112">
    <property type="entry name" value="PAS"/>
    <property type="match status" value="1"/>
</dbReference>
<dbReference type="GO" id="GO:0005524">
    <property type="term" value="F:ATP binding"/>
    <property type="evidence" value="ECO:0007669"/>
    <property type="project" value="UniProtKB-KW"/>
</dbReference>
<dbReference type="PANTHER" id="PTHR43065:SF10">
    <property type="entry name" value="PEROXIDE STRESS-ACTIVATED HISTIDINE KINASE MAK3"/>
    <property type="match status" value="1"/>
</dbReference>
<evidence type="ECO:0000256" key="6">
    <source>
        <dbReference type="ARBA" id="ARBA00022777"/>
    </source>
</evidence>
<reference evidence="14 15" key="1">
    <citation type="submission" date="2010-12" db="EMBL/GenBank/DDBJ databases">
        <title>Complete sequence of Desulfurispirillum indicum S5.</title>
        <authorList>
            <consortium name="US DOE Joint Genome Institute"/>
            <person name="Lucas S."/>
            <person name="Copeland A."/>
            <person name="Lapidus A."/>
            <person name="Cheng J.-F."/>
            <person name="Goodwin L."/>
            <person name="Pitluck S."/>
            <person name="Chertkov O."/>
            <person name="Held B."/>
            <person name="Detter J.C."/>
            <person name="Han C."/>
            <person name="Tapia R."/>
            <person name="Land M."/>
            <person name="Hauser L."/>
            <person name="Kyrpides N."/>
            <person name="Ivanova N."/>
            <person name="Mikhailova N."/>
            <person name="Haggblom M."/>
            <person name="Rauschenbach I."/>
            <person name="Bini E."/>
            <person name="Woyke T."/>
        </authorList>
    </citation>
    <scope>NUCLEOTIDE SEQUENCE [LARGE SCALE GENOMIC DNA]</scope>
    <source>
        <strain evidence="15">ATCC BAA-1389 / DSM 22839 / S5</strain>
    </source>
</reference>
<dbReference type="InterPro" id="IPR003594">
    <property type="entry name" value="HATPase_dom"/>
</dbReference>
<dbReference type="SMART" id="SM00065">
    <property type="entry name" value="GAF"/>
    <property type="match status" value="1"/>
</dbReference>
<dbReference type="Pfam" id="PF02518">
    <property type="entry name" value="HATPase_c"/>
    <property type="match status" value="1"/>
</dbReference>
<keyword evidence="10" id="KW-0812">Transmembrane</keyword>
<dbReference type="KEGG" id="din:Selin_2533"/>
<evidence type="ECO:0000256" key="7">
    <source>
        <dbReference type="ARBA" id="ARBA00022840"/>
    </source>
</evidence>
<dbReference type="STRING" id="653733.Selin_2533"/>
<dbReference type="InterPro" id="IPR004358">
    <property type="entry name" value="Sig_transdc_His_kin-like_C"/>
</dbReference>
<feature type="domain" description="Histidine kinase" evidence="11">
    <location>
        <begin position="633"/>
        <end position="870"/>
    </location>
</feature>